<dbReference type="Proteomes" id="UP000292957">
    <property type="component" value="Unassembled WGS sequence"/>
</dbReference>
<protein>
    <submittedName>
        <fullName evidence="2">Uncharacterized protein</fullName>
    </submittedName>
</protein>
<dbReference type="EMBL" id="ML145084">
    <property type="protein sequence ID" value="TBU66014.1"/>
    <property type="molecule type" value="Genomic_DNA"/>
</dbReference>
<reference evidence="2 3" key="1">
    <citation type="submission" date="2019-01" db="EMBL/GenBank/DDBJ databases">
        <title>Draft genome sequences of three monokaryotic isolates of the white-rot basidiomycete fungus Dichomitus squalens.</title>
        <authorList>
            <consortium name="DOE Joint Genome Institute"/>
            <person name="Lopez S.C."/>
            <person name="Andreopoulos B."/>
            <person name="Pangilinan J."/>
            <person name="Lipzen A."/>
            <person name="Riley R."/>
            <person name="Ahrendt S."/>
            <person name="Ng V."/>
            <person name="Barry K."/>
            <person name="Daum C."/>
            <person name="Grigoriev I.V."/>
            <person name="Hilden K.S."/>
            <person name="Makela M.R."/>
            <person name="de Vries R.P."/>
        </authorList>
    </citation>
    <scope>NUCLEOTIDE SEQUENCE [LARGE SCALE GENOMIC DNA]</scope>
    <source>
        <strain evidence="2 3">CBS 464.89</strain>
        <strain evidence="1">OM18370.1</strain>
    </source>
</reference>
<organism evidence="2 3">
    <name type="scientific">Dichomitus squalens</name>
    <dbReference type="NCBI Taxonomy" id="114155"/>
    <lineage>
        <taxon>Eukaryota</taxon>
        <taxon>Fungi</taxon>
        <taxon>Dikarya</taxon>
        <taxon>Basidiomycota</taxon>
        <taxon>Agaricomycotina</taxon>
        <taxon>Agaricomycetes</taxon>
        <taxon>Polyporales</taxon>
        <taxon>Polyporaceae</taxon>
        <taxon>Dichomitus</taxon>
    </lineage>
</organism>
<name>A0A4Q9QGF3_9APHY</name>
<evidence type="ECO:0000313" key="2">
    <source>
        <dbReference type="EMBL" id="TBU66014.1"/>
    </source>
</evidence>
<evidence type="ECO:0000313" key="3">
    <source>
        <dbReference type="Proteomes" id="UP000292082"/>
    </source>
</evidence>
<dbReference type="EMBL" id="ML143395">
    <property type="protein sequence ID" value="TBU32327.1"/>
    <property type="molecule type" value="Genomic_DNA"/>
</dbReference>
<accession>A0A4Q9QGF3</accession>
<gene>
    <name evidence="2" type="ORF">BD310DRAFT_804603</name>
    <name evidence="1" type="ORF">BD311DRAFT_815105</name>
</gene>
<dbReference type="OrthoDB" id="2803082at2759"/>
<keyword evidence="3" id="KW-1185">Reference proteome</keyword>
<proteinExistence type="predicted"/>
<dbReference type="Proteomes" id="UP000292082">
    <property type="component" value="Unassembled WGS sequence"/>
</dbReference>
<evidence type="ECO:0000313" key="1">
    <source>
        <dbReference type="EMBL" id="TBU32327.1"/>
    </source>
</evidence>
<dbReference type="AlphaFoldDB" id="A0A4Q9QGF3"/>
<sequence>MGVKAKISIRIQIVGSKPYHRQIMSLRSDRKASSISKGKLAVTIAKELQKAMVRAHVRELVRNQTCLRVRKAAACKLHREAASRSTIYCSLNSNPPLGASIAFSCDGFVSAKDHDQTSTFPNRSVLVTVRQHAETSAFANYGAVLRGEIHHSSPRLKH</sequence>